<reference evidence="1" key="1">
    <citation type="submission" date="2022-08" db="EMBL/GenBank/DDBJ databases">
        <authorList>
            <person name="Deng Y."/>
            <person name="Han X.-F."/>
            <person name="Zhang Y.-Q."/>
        </authorList>
    </citation>
    <scope>NUCLEOTIDE SEQUENCE</scope>
    <source>
        <strain evidence="1">CPCC 203407</strain>
    </source>
</reference>
<name>A0AA41XIC4_9MICO</name>
<organism evidence="1 2">
    <name type="scientific">Herbiconiux oxytropis</name>
    <dbReference type="NCBI Taxonomy" id="2970915"/>
    <lineage>
        <taxon>Bacteria</taxon>
        <taxon>Bacillati</taxon>
        <taxon>Actinomycetota</taxon>
        <taxon>Actinomycetes</taxon>
        <taxon>Micrococcales</taxon>
        <taxon>Microbacteriaceae</taxon>
        <taxon>Herbiconiux</taxon>
    </lineage>
</organism>
<dbReference type="InterPro" id="IPR012348">
    <property type="entry name" value="RNR-like"/>
</dbReference>
<dbReference type="EMBL" id="JANLCK010000005">
    <property type="protein sequence ID" value="MCS5726423.1"/>
    <property type="molecule type" value="Genomic_DNA"/>
</dbReference>
<proteinExistence type="predicted"/>
<evidence type="ECO:0000313" key="1">
    <source>
        <dbReference type="EMBL" id="MCS5726423.1"/>
    </source>
</evidence>
<comment type="caution">
    <text evidence="1">The sequence shown here is derived from an EMBL/GenBank/DDBJ whole genome shotgun (WGS) entry which is preliminary data.</text>
</comment>
<keyword evidence="2" id="KW-1185">Reference proteome</keyword>
<dbReference type="AlphaFoldDB" id="A0AA41XIC4"/>
<dbReference type="GO" id="GO:0016491">
    <property type="term" value="F:oxidoreductase activity"/>
    <property type="evidence" value="ECO:0007669"/>
    <property type="project" value="InterPro"/>
</dbReference>
<sequence>MSGEHPSPVDTTPASPVAAARFDVRDFARTAVGSHRESIDLSVFEEDPLPLTVVQLLAYARELERSTMTYLRNVLVTPTHKDARVTAFLTTWAFEKYWIADSFEVVVRAHGVDPAEAETLSRFRAIALEIAERATPIVESFRANAIGTDVIGLHMASVAVDEWITEAAYTRLLADCPHAVLTPLLEHVLEVKARHRLFVDPDAERRLAESPRARSLARRALPRIDWPIGAASLARTDTALFYEQLIDDELARSIDAKAAELPGLEKLHLVQNARRAALENPGHPAARLGRSLGAAAATLAHTLRSTTKGGTNG</sequence>
<dbReference type="RefSeq" id="WP_259528585.1">
    <property type="nucleotide sequence ID" value="NZ_JANLCK010000005.1"/>
</dbReference>
<gene>
    <name evidence="1" type="ORF">N1028_11020</name>
</gene>
<dbReference type="Proteomes" id="UP001165587">
    <property type="component" value="Unassembled WGS sequence"/>
</dbReference>
<evidence type="ECO:0000313" key="2">
    <source>
        <dbReference type="Proteomes" id="UP001165587"/>
    </source>
</evidence>
<protein>
    <submittedName>
        <fullName evidence="1">Uncharacterized protein</fullName>
    </submittedName>
</protein>
<dbReference type="Gene3D" id="1.10.620.20">
    <property type="entry name" value="Ribonucleotide Reductase, subunit A"/>
    <property type="match status" value="1"/>
</dbReference>
<accession>A0AA41XIC4</accession>